<gene>
    <name evidence="1" type="ORF">SCLO_2001890</name>
</gene>
<dbReference type="KEGG" id="sclo:SCLO_2001890"/>
<sequence>MLLVTGWIERSEGLGMAKFLALYIGSATDAEKVASPISPDKQSEGMAAWGAWMGKNADNIKDAGGPLGRTLRVSSSGVEAGRNSLTGYIIVEADTHEAAARLFESHPHFTIFPGEAVEVVECLEIPGAE</sequence>
<name>A0A1E1F7N4_9SPHN</name>
<dbReference type="Gene3D" id="3.30.70.1060">
    <property type="entry name" value="Dimeric alpha+beta barrel"/>
    <property type="match status" value="1"/>
</dbReference>
<organism evidence="1 2">
    <name type="scientific">Sphingobium cloacae</name>
    <dbReference type="NCBI Taxonomy" id="120107"/>
    <lineage>
        <taxon>Bacteria</taxon>
        <taxon>Pseudomonadati</taxon>
        <taxon>Pseudomonadota</taxon>
        <taxon>Alphaproteobacteria</taxon>
        <taxon>Sphingomonadales</taxon>
        <taxon>Sphingomonadaceae</taxon>
        <taxon>Sphingobium</taxon>
    </lineage>
</organism>
<proteinExistence type="predicted"/>
<protein>
    <recommendedName>
        <fullName evidence="3">YCII-related domain-containing protein</fullName>
    </recommendedName>
</protein>
<evidence type="ECO:0008006" key="3">
    <source>
        <dbReference type="Google" id="ProtNLM"/>
    </source>
</evidence>
<evidence type="ECO:0000313" key="2">
    <source>
        <dbReference type="Proteomes" id="UP000218272"/>
    </source>
</evidence>
<accession>A0A1E1F7N4</accession>
<keyword evidence="1" id="KW-0614">Plasmid</keyword>
<dbReference type="Proteomes" id="UP000218272">
    <property type="component" value="Plasmid pSCLO_2"/>
</dbReference>
<evidence type="ECO:0000313" key="1">
    <source>
        <dbReference type="EMBL" id="BAV66522.1"/>
    </source>
</evidence>
<dbReference type="EMBL" id="AP017656">
    <property type="protein sequence ID" value="BAV66522.1"/>
    <property type="molecule type" value="Genomic_DNA"/>
</dbReference>
<reference evidence="1 2" key="1">
    <citation type="submission" date="2016-10" db="EMBL/GenBank/DDBJ databases">
        <title>Complete Genome Sequence of the Nonylphenol-Degrading Bacterium Sphingobium cloacae JCM 10874T.</title>
        <authorList>
            <person name="Ootsuka M."/>
            <person name="Nishizawa T."/>
            <person name="Ohta H."/>
        </authorList>
    </citation>
    <scope>NUCLEOTIDE SEQUENCE [LARGE SCALE GENOMIC DNA]</scope>
    <source>
        <strain evidence="1 2">JCM 10874</strain>
        <plasmid evidence="2">psclo_2 dna</plasmid>
    </source>
</reference>
<geneLocation type="plasmid" evidence="2">
    <name>psclo_2 dna</name>
</geneLocation>
<keyword evidence="2" id="KW-1185">Reference proteome</keyword>
<dbReference type="AlphaFoldDB" id="A0A1E1F7N4"/>